<dbReference type="RefSeq" id="XP_002115331.1">
    <property type="nucleotide sequence ID" value="XM_002115295.1"/>
</dbReference>
<dbReference type="eggNOG" id="KOG2945">
    <property type="taxonomic scope" value="Eukaryota"/>
</dbReference>
<feature type="compositionally biased region" description="Basic and acidic residues" evidence="1">
    <location>
        <begin position="127"/>
        <end position="150"/>
    </location>
</feature>
<dbReference type="PhylomeDB" id="B3S4Z8"/>
<evidence type="ECO:0000259" key="2">
    <source>
        <dbReference type="SMART" id="SM01233"/>
    </source>
</evidence>
<accession>B3S4Z8</accession>
<sequence>MEEENNLLQGNRFALLLSTEGEDGGERILRQKKDVKVEKKIATTPAVGSKQKVMDQSSRARSEKTNKAENKTEKRTDRPRTGKREGQNQRGFSNRGRGRGGDRRGDYRQRDEVSNGVGEGNFSESYRGPRGERGERSERGGERGGGERGGRGRRGGPPRRGRGGIASGSGSGKFAGKREFERRSGSSKTGVKSFEKREGGGTHNWGKPSDDLKADETNQVGGWGDTQEESKNWDDSTEESANWGDQPAETRDWGDDSENVEDDQEEAISQLTLDEYKQQQAKLKGKPEKNLRRSGENEDQSKWRNTKELEKEEGDDATENAKFERQDRGKRESYRNQKNLTDQVEINLQPRHDGGSRGRGGRRGGRSRGRGRGRGDFHGRNGNDHFNRDRREAAPDVSNELEFPALA</sequence>
<reference evidence="3 4" key="1">
    <citation type="journal article" date="2008" name="Nature">
        <title>The Trichoplax genome and the nature of placozoans.</title>
        <authorList>
            <person name="Srivastava M."/>
            <person name="Begovic E."/>
            <person name="Chapman J."/>
            <person name="Putnam N.H."/>
            <person name="Hellsten U."/>
            <person name="Kawashima T."/>
            <person name="Kuo A."/>
            <person name="Mitros T."/>
            <person name="Salamov A."/>
            <person name="Carpenter M.L."/>
            <person name="Signorovitch A.Y."/>
            <person name="Moreno M.A."/>
            <person name="Kamm K."/>
            <person name="Grimwood J."/>
            <person name="Schmutz J."/>
            <person name="Shapiro H."/>
            <person name="Grigoriev I.V."/>
            <person name="Buss L.W."/>
            <person name="Schierwater B."/>
            <person name="Dellaporta S.L."/>
            <person name="Rokhsar D.S."/>
        </authorList>
    </citation>
    <scope>NUCLEOTIDE SEQUENCE [LARGE SCALE GENOMIC DNA]</scope>
    <source>
        <strain evidence="3 4">Grell-BS-1999</strain>
    </source>
</reference>
<dbReference type="OMA" id="AIMPGHL"/>
<evidence type="ECO:0000313" key="4">
    <source>
        <dbReference type="Proteomes" id="UP000009022"/>
    </source>
</evidence>
<dbReference type="KEGG" id="tad:TRIADDRAFT_59408"/>
<keyword evidence="4" id="KW-1185">Reference proteome</keyword>
<evidence type="ECO:0000256" key="1">
    <source>
        <dbReference type="SAM" id="MobiDB-lite"/>
    </source>
</evidence>
<feature type="compositionally biased region" description="Basic and acidic residues" evidence="1">
    <location>
        <begin position="285"/>
        <end position="310"/>
    </location>
</feature>
<dbReference type="InterPro" id="IPR006861">
    <property type="entry name" value="HABP4_PAIRBP1-bd"/>
</dbReference>
<dbReference type="GeneID" id="6756667"/>
<dbReference type="OrthoDB" id="6022699at2759"/>
<dbReference type="CTD" id="6756667"/>
<protein>
    <recommendedName>
        <fullName evidence="2">Hyaluronan/mRNA-binding protein domain-containing protein</fullName>
    </recommendedName>
</protein>
<dbReference type="InterPro" id="IPR039764">
    <property type="entry name" value="HABP4/SERBP1-like"/>
</dbReference>
<dbReference type="Pfam" id="PF04774">
    <property type="entry name" value="HABP4_PAI-RBP1"/>
    <property type="match status" value="1"/>
</dbReference>
<feature type="compositionally biased region" description="Basic residues" evidence="1">
    <location>
        <begin position="359"/>
        <end position="372"/>
    </location>
</feature>
<feature type="compositionally biased region" description="Gly residues" evidence="1">
    <location>
        <begin position="163"/>
        <end position="173"/>
    </location>
</feature>
<feature type="compositionally biased region" description="Basic and acidic residues" evidence="1">
    <location>
        <begin position="99"/>
        <end position="113"/>
    </location>
</feature>
<dbReference type="SMART" id="SM01233">
    <property type="entry name" value="HABP4_PAI-RBP1"/>
    <property type="match status" value="1"/>
</dbReference>
<gene>
    <name evidence="3" type="ORF">TRIADDRAFT_59408</name>
</gene>
<dbReference type="STRING" id="10228.B3S4Z8"/>
<feature type="region of interest" description="Disordered" evidence="1">
    <location>
        <begin position="38"/>
        <end position="407"/>
    </location>
</feature>
<dbReference type="PANTHER" id="PTHR12299">
    <property type="entry name" value="HYALURONIC ACID-BINDING PROTEIN 4"/>
    <property type="match status" value="1"/>
</dbReference>
<dbReference type="InParanoid" id="B3S4Z8"/>
<feature type="domain" description="Hyaluronan/mRNA-binding protein" evidence="2">
    <location>
        <begin position="176"/>
        <end position="297"/>
    </location>
</feature>
<dbReference type="Proteomes" id="UP000009022">
    <property type="component" value="Unassembled WGS sequence"/>
</dbReference>
<dbReference type="GO" id="GO:0005634">
    <property type="term" value="C:nucleus"/>
    <property type="evidence" value="ECO:0000318"/>
    <property type="project" value="GO_Central"/>
</dbReference>
<dbReference type="PANTHER" id="PTHR12299:SF17">
    <property type="entry name" value="AT19571P-RELATED"/>
    <property type="match status" value="1"/>
</dbReference>
<dbReference type="AlphaFoldDB" id="B3S4Z8"/>
<dbReference type="GO" id="GO:0003723">
    <property type="term" value="F:RNA binding"/>
    <property type="evidence" value="ECO:0000318"/>
    <property type="project" value="GO_Central"/>
</dbReference>
<feature type="compositionally biased region" description="Basic residues" evidence="1">
    <location>
        <begin position="151"/>
        <end position="162"/>
    </location>
</feature>
<dbReference type="EMBL" id="DS985250">
    <property type="protein sequence ID" value="EDV22176.1"/>
    <property type="molecule type" value="Genomic_DNA"/>
</dbReference>
<feature type="compositionally biased region" description="Polar residues" evidence="1">
    <location>
        <begin position="336"/>
        <end position="346"/>
    </location>
</feature>
<evidence type="ECO:0000313" key="3">
    <source>
        <dbReference type="EMBL" id="EDV22176.1"/>
    </source>
</evidence>
<dbReference type="HOGENOM" id="CLU_676754_0_0_1"/>
<feature type="compositionally biased region" description="Basic and acidic residues" evidence="1">
    <location>
        <begin position="373"/>
        <end position="394"/>
    </location>
</feature>
<feature type="compositionally biased region" description="Basic and acidic residues" evidence="1">
    <location>
        <begin position="58"/>
        <end position="87"/>
    </location>
</feature>
<feature type="compositionally biased region" description="Acidic residues" evidence="1">
    <location>
        <begin position="255"/>
        <end position="266"/>
    </location>
</feature>
<name>B3S4Z8_TRIAD</name>
<organism evidence="3 4">
    <name type="scientific">Trichoplax adhaerens</name>
    <name type="common">Trichoplax reptans</name>
    <dbReference type="NCBI Taxonomy" id="10228"/>
    <lineage>
        <taxon>Eukaryota</taxon>
        <taxon>Metazoa</taxon>
        <taxon>Placozoa</taxon>
        <taxon>Uniplacotomia</taxon>
        <taxon>Trichoplacea</taxon>
        <taxon>Trichoplacidae</taxon>
        <taxon>Trichoplax</taxon>
    </lineage>
</organism>
<feature type="compositionally biased region" description="Basic and acidic residues" evidence="1">
    <location>
        <begin position="319"/>
        <end position="335"/>
    </location>
</feature>
<proteinExistence type="predicted"/>
<dbReference type="GO" id="GO:0005737">
    <property type="term" value="C:cytoplasm"/>
    <property type="evidence" value="ECO:0000318"/>
    <property type="project" value="GO_Central"/>
</dbReference>